<dbReference type="HAMAP" id="MF_01043">
    <property type="entry name" value="PlsY"/>
    <property type="match status" value="1"/>
</dbReference>
<dbReference type="EC" id="2.3.1.275" evidence="10"/>
<keyword evidence="2 10" id="KW-0444">Lipid biosynthesis</keyword>
<evidence type="ECO:0000256" key="7">
    <source>
        <dbReference type="ARBA" id="ARBA00023136"/>
    </source>
</evidence>
<evidence type="ECO:0000313" key="11">
    <source>
        <dbReference type="EMBL" id="EEV87385.1"/>
    </source>
</evidence>
<dbReference type="GO" id="GO:0008654">
    <property type="term" value="P:phospholipid biosynthetic process"/>
    <property type="evidence" value="ECO:0007669"/>
    <property type="project" value="UniProtKB-UniRule"/>
</dbReference>
<keyword evidence="7 10" id="KW-0472">Membrane</keyword>
<keyword evidence="4 10" id="KW-0812">Transmembrane</keyword>
<keyword evidence="8 10" id="KW-0594">Phospholipid biosynthesis</keyword>
<keyword evidence="3 10" id="KW-0808">Transferase</keyword>
<accession>C8NDF1</accession>
<dbReference type="OrthoDB" id="9777124at2"/>
<evidence type="ECO:0000256" key="9">
    <source>
        <dbReference type="ARBA" id="ARBA00023264"/>
    </source>
</evidence>
<keyword evidence="5 10" id="KW-1133">Transmembrane helix</keyword>
<dbReference type="EMBL" id="ACKY01000132">
    <property type="protein sequence ID" value="EEV87385.1"/>
    <property type="molecule type" value="Genomic_DNA"/>
</dbReference>
<evidence type="ECO:0000313" key="12">
    <source>
        <dbReference type="Proteomes" id="UP000004870"/>
    </source>
</evidence>
<keyword evidence="1 10" id="KW-1003">Cell membrane</keyword>
<feature type="transmembrane region" description="Helical" evidence="10">
    <location>
        <begin position="147"/>
        <end position="165"/>
    </location>
</feature>
<dbReference type="SMART" id="SM01207">
    <property type="entry name" value="G3P_acyltransf"/>
    <property type="match status" value="1"/>
</dbReference>
<keyword evidence="12" id="KW-1185">Reference proteome</keyword>
<keyword evidence="6 10" id="KW-0443">Lipid metabolism</keyword>
<comment type="caution">
    <text evidence="11">The sequence shown here is derived from an EMBL/GenBank/DDBJ whole genome shotgun (WGS) entry which is preliminary data.</text>
</comment>
<keyword evidence="11" id="KW-0012">Acyltransferase</keyword>
<organism evidence="11 12">
    <name type="scientific">Cardiobacterium hominis (strain ATCC 15826 / DSM 8339 / NCTC 10426 / 6573)</name>
    <dbReference type="NCBI Taxonomy" id="638300"/>
    <lineage>
        <taxon>Bacteria</taxon>
        <taxon>Pseudomonadati</taxon>
        <taxon>Pseudomonadota</taxon>
        <taxon>Gammaproteobacteria</taxon>
        <taxon>Cardiobacteriales</taxon>
        <taxon>Cardiobacteriaceae</taxon>
        <taxon>Cardiobacterium</taxon>
    </lineage>
</organism>
<evidence type="ECO:0000256" key="6">
    <source>
        <dbReference type="ARBA" id="ARBA00023098"/>
    </source>
</evidence>
<feature type="transmembrane region" description="Helical" evidence="10">
    <location>
        <begin position="119"/>
        <end position="140"/>
    </location>
</feature>
<comment type="similarity">
    <text evidence="10">Belongs to the PlsY family.</text>
</comment>
<dbReference type="NCBIfam" id="TIGR00023">
    <property type="entry name" value="glycerol-3-phosphate 1-O-acyltransferase PlsY"/>
    <property type="match status" value="1"/>
</dbReference>
<dbReference type="UniPathway" id="UPA00085"/>
<evidence type="ECO:0000256" key="8">
    <source>
        <dbReference type="ARBA" id="ARBA00023209"/>
    </source>
</evidence>
<dbReference type="Pfam" id="PF02660">
    <property type="entry name" value="G3P_acyltransf"/>
    <property type="match status" value="1"/>
</dbReference>
<dbReference type="InterPro" id="IPR003811">
    <property type="entry name" value="G3P_acylTferase_PlsY"/>
</dbReference>
<evidence type="ECO:0000256" key="4">
    <source>
        <dbReference type="ARBA" id="ARBA00022692"/>
    </source>
</evidence>
<comment type="subunit">
    <text evidence="10">Probably interacts with PlsX.</text>
</comment>
<dbReference type="STRING" id="2718.CHUV0807_1811"/>
<comment type="pathway">
    <text evidence="10">Lipid metabolism; phospholipid metabolism.</text>
</comment>
<dbReference type="GO" id="GO:0043772">
    <property type="term" value="F:acyl-phosphate glycerol-3-phosphate acyltransferase activity"/>
    <property type="evidence" value="ECO:0007669"/>
    <property type="project" value="UniProtKB-UniRule"/>
</dbReference>
<dbReference type="RefSeq" id="WP_004143314.1">
    <property type="nucleotide sequence ID" value="NZ_GG694029.1"/>
</dbReference>
<evidence type="ECO:0000256" key="3">
    <source>
        <dbReference type="ARBA" id="ARBA00022679"/>
    </source>
</evidence>
<evidence type="ECO:0000256" key="5">
    <source>
        <dbReference type="ARBA" id="ARBA00022989"/>
    </source>
</evidence>
<feature type="transmembrane region" description="Helical" evidence="10">
    <location>
        <begin position="89"/>
        <end position="107"/>
    </location>
</feature>
<dbReference type="GeneID" id="84790527"/>
<dbReference type="PANTHER" id="PTHR30309">
    <property type="entry name" value="INNER MEMBRANE PROTEIN YGIH"/>
    <property type="match status" value="1"/>
</dbReference>
<feature type="transmembrane region" description="Helical" evidence="10">
    <location>
        <begin position="56"/>
        <end position="77"/>
    </location>
</feature>
<name>C8NDF1_CARH6</name>
<sequence length="219" mass="23530">MQHLLFWIFGAFAGYLCGSLSSAVIVCRAMGYGDPRTLGSGNPGATNVLRIAGEKAAALTLAGDSLKGFLPLVFFAILRRFFPAGVDDLTIILVGLGAFFGHLYPIFFELKGGKGVATAFGVLLGWNPVVALLSVGIWGAVFWNTKISSLSALTAAGFAVIATIFYAPLDYLRLAVFVMVGMLIYRHRSNIERLIKGEEIPFGQSKPLSDDDDDDNDED</sequence>
<dbReference type="Proteomes" id="UP000004870">
    <property type="component" value="Unassembled WGS sequence"/>
</dbReference>
<evidence type="ECO:0000256" key="1">
    <source>
        <dbReference type="ARBA" id="ARBA00022475"/>
    </source>
</evidence>
<reference evidence="11 12" key="1">
    <citation type="submission" date="2009-08" db="EMBL/GenBank/DDBJ databases">
        <authorList>
            <person name="Qin X."/>
            <person name="Bachman B."/>
            <person name="Battles P."/>
            <person name="Bell A."/>
            <person name="Bess C."/>
            <person name="Bickham C."/>
            <person name="Chaboub L."/>
            <person name="Chen D."/>
            <person name="Coyle M."/>
            <person name="Deiros D.R."/>
            <person name="Dinh H."/>
            <person name="Forbes L."/>
            <person name="Fowler G."/>
            <person name="Francisco L."/>
            <person name="Fu Q."/>
            <person name="Gubbala S."/>
            <person name="Hale W."/>
            <person name="Han Y."/>
            <person name="Hemphill L."/>
            <person name="Highlander S.K."/>
            <person name="Hirani K."/>
            <person name="Hogues M."/>
            <person name="Jackson L."/>
            <person name="Jakkamsetti A."/>
            <person name="Javaid M."/>
            <person name="Jiang H."/>
            <person name="Korchina V."/>
            <person name="Kovar C."/>
            <person name="Lara F."/>
            <person name="Lee S."/>
            <person name="Mata R."/>
            <person name="Mathew T."/>
            <person name="Moen C."/>
            <person name="Morales K."/>
            <person name="Munidasa M."/>
            <person name="Nazareth L."/>
            <person name="Ngo R."/>
            <person name="Nguyen L."/>
            <person name="Okwuonu G."/>
            <person name="Ongeri F."/>
            <person name="Patil S."/>
            <person name="Petrosino J."/>
            <person name="Pham C."/>
            <person name="Pham P."/>
            <person name="Pu L.-L."/>
            <person name="Puazo M."/>
            <person name="Raj R."/>
            <person name="Reid J."/>
            <person name="Rouhana J."/>
            <person name="Saada N."/>
            <person name="Shang Y."/>
            <person name="Simmons D."/>
            <person name="Thornton R."/>
            <person name="Warren J."/>
            <person name="Weissenberger G."/>
            <person name="Zhang J."/>
            <person name="Zhang L."/>
            <person name="Zhou C."/>
            <person name="Zhu D."/>
            <person name="Muzny D."/>
            <person name="Worley K."/>
            <person name="Gibbs R."/>
        </authorList>
    </citation>
    <scope>NUCLEOTIDE SEQUENCE [LARGE SCALE GENOMIC DNA]</scope>
    <source>
        <strain evidence="12">ATCC 15826 / DSM 8339 / NCTC 10426 / 6573</strain>
    </source>
</reference>
<gene>
    <name evidence="10 11" type="primary">plsY</name>
    <name evidence="11" type="ORF">HMPREF0198_2529</name>
</gene>
<comment type="subcellular location">
    <subcellularLocation>
        <location evidence="10">Cell membrane</location>
        <topology evidence="10">Multi-pass membrane protein</topology>
    </subcellularLocation>
</comment>
<comment type="function">
    <text evidence="10">Catalyzes the transfer of an acyl group from acyl-phosphate (acyl-PO(4)) to glycerol-3-phosphate (G3P) to form lysophosphatidic acid (LPA). This enzyme utilizes acyl-phosphate as fatty acyl donor, but not acyl-CoA or acyl-ACP.</text>
</comment>
<dbReference type="PANTHER" id="PTHR30309:SF0">
    <property type="entry name" value="GLYCEROL-3-PHOSPHATE ACYLTRANSFERASE-RELATED"/>
    <property type="match status" value="1"/>
</dbReference>
<dbReference type="GO" id="GO:0005886">
    <property type="term" value="C:plasma membrane"/>
    <property type="evidence" value="ECO:0007669"/>
    <property type="project" value="UniProtKB-SubCell"/>
</dbReference>
<dbReference type="AlphaFoldDB" id="C8NDF1"/>
<proteinExistence type="inferred from homology"/>
<evidence type="ECO:0000256" key="10">
    <source>
        <dbReference type="HAMAP-Rule" id="MF_01043"/>
    </source>
</evidence>
<comment type="catalytic activity">
    <reaction evidence="10">
        <text>an acyl phosphate + sn-glycerol 3-phosphate = a 1-acyl-sn-glycero-3-phosphate + phosphate</text>
        <dbReference type="Rhea" id="RHEA:34075"/>
        <dbReference type="ChEBI" id="CHEBI:43474"/>
        <dbReference type="ChEBI" id="CHEBI:57597"/>
        <dbReference type="ChEBI" id="CHEBI:57970"/>
        <dbReference type="ChEBI" id="CHEBI:59918"/>
        <dbReference type="EC" id="2.3.1.275"/>
    </reaction>
</comment>
<evidence type="ECO:0000256" key="2">
    <source>
        <dbReference type="ARBA" id="ARBA00022516"/>
    </source>
</evidence>
<keyword evidence="9 10" id="KW-1208">Phospholipid metabolism</keyword>
<protein>
    <recommendedName>
        <fullName evidence="10">Glycerol-3-phosphate acyltransferase</fullName>
    </recommendedName>
    <alternativeName>
        <fullName evidence="10">Acyl-PO4 G3P acyltransferase</fullName>
    </alternativeName>
    <alternativeName>
        <fullName evidence="10">Acyl-phosphate--glycerol-3-phosphate acyltransferase</fullName>
    </alternativeName>
    <alternativeName>
        <fullName evidence="10">G3P acyltransferase</fullName>
        <shortName evidence="10">GPAT</shortName>
        <ecNumber evidence="10">2.3.1.275</ecNumber>
    </alternativeName>
    <alternativeName>
        <fullName evidence="10">Lysophosphatidic acid synthase</fullName>
        <shortName evidence="10">LPA synthase</shortName>
    </alternativeName>
</protein>
<dbReference type="HOGENOM" id="CLU_081254_0_0_6"/>